<evidence type="ECO:0000256" key="9">
    <source>
        <dbReference type="ARBA" id="ARBA00044632"/>
    </source>
</evidence>
<name>A0ABS5PKQ5_9FIRM</name>
<dbReference type="RefSeq" id="WP_213235539.1">
    <property type="nucleotide sequence ID" value="NZ_JAHBCL010000005.1"/>
</dbReference>
<dbReference type="Proteomes" id="UP000746471">
    <property type="component" value="Unassembled WGS sequence"/>
</dbReference>
<keyword evidence="5" id="KW-0234">DNA repair</keyword>
<dbReference type="PANTHER" id="PTHR10242">
    <property type="entry name" value="8-OXOGUANINE DNA GLYCOSYLASE"/>
    <property type="match status" value="1"/>
</dbReference>
<reference evidence="11 12" key="1">
    <citation type="submission" date="2021-05" db="EMBL/GenBank/DDBJ databases">
        <title>Fusibacter ferrireducens sp. nov., an anaerobic, sulfur- and Fe-reducing bacterium isolated from the mangrove sediment.</title>
        <authorList>
            <person name="Qiu D."/>
        </authorList>
    </citation>
    <scope>NUCLEOTIDE SEQUENCE [LARGE SCALE GENOMIC DNA]</scope>
    <source>
        <strain evidence="11 12">DSM 12116</strain>
    </source>
</reference>
<dbReference type="InterPro" id="IPR012904">
    <property type="entry name" value="OGG_N"/>
</dbReference>
<dbReference type="InterPro" id="IPR052054">
    <property type="entry name" value="Oxidative_DNA_repair_enzyme"/>
</dbReference>
<evidence type="ECO:0000259" key="10">
    <source>
        <dbReference type="SMART" id="SM00478"/>
    </source>
</evidence>
<dbReference type="SUPFAM" id="SSF48150">
    <property type="entry name" value="DNA-glycosylase"/>
    <property type="match status" value="1"/>
</dbReference>
<organism evidence="11 12">
    <name type="scientific">Fusibacter paucivorans</name>
    <dbReference type="NCBI Taxonomy" id="76009"/>
    <lineage>
        <taxon>Bacteria</taxon>
        <taxon>Bacillati</taxon>
        <taxon>Bacillota</taxon>
        <taxon>Clostridia</taxon>
        <taxon>Eubacteriales</taxon>
        <taxon>Eubacteriales Family XII. Incertae Sedis</taxon>
        <taxon>Fusibacter</taxon>
    </lineage>
</organism>
<evidence type="ECO:0000313" key="12">
    <source>
        <dbReference type="Proteomes" id="UP000746471"/>
    </source>
</evidence>
<gene>
    <name evidence="11" type="ORF">KHM83_03560</name>
</gene>
<keyword evidence="8" id="KW-0326">Glycosidase</keyword>
<accession>A0ABS5PKQ5</accession>
<evidence type="ECO:0000256" key="2">
    <source>
        <dbReference type="ARBA" id="ARBA00012720"/>
    </source>
</evidence>
<dbReference type="EMBL" id="JAHBCL010000005">
    <property type="protein sequence ID" value="MBS7525750.1"/>
    <property type="molecule type" value="Genomic_DNA"/>
</dbReference>
<proteinExistence type="inferred from homology"/>
<dbReference type="EC" id="4.2.99.18" evidence="2"/>
<dbReference type="InterPro" id="IPR023170">
    <property type="entry name" value="HhH_base_excis_C"/>
</dbReference>
<feature type="domain" description="HhH-GPD" evidence="10">
    <location>
        <begin position="116"/>
        <end position="278"/>
    </location>
</feature>
<dbReference type="Gene3D" id="1.10.340.30">
    <property type="entry name" value="Hypothetical protein, domain 2"/>
    <property type="match status" value="1"/>
</dbReference>
<comment type="caution">
    <text evidence="11">The sequence shown here is derived from an EMBL/GenBank/DDBJ whole genome shotgun (WGS) entry which is preliminary data.</text>
</comment>
<dbReference type="PANTHER" id="PTHR10242:SF2">
    <property type="entry name" value="N-GLYCOSYLASE_DNA LYASE"/>
    <property type="match status" value="1"/>
</dbReference>
<dbReference type="Gene3D" id="1.10.1670.10">
    <property type="entry name" value="Helix-hairpin-Helix base-excision DNA repair enzymes (C-terminal)"/>
    <property type="match status" value="1"/>
</dbReference>
<evidence type="ECO:0000256" key="7">
    <source>
        <dbReference type="ARBA" id="ARBA00023268"/>
    </source>
</evidence>
<evidence type="ECO:0000256" key="4">
    <source>
        <dbReference type="ARBA" id="ARBA00022801"/>
    </source>
</evidence>
<dbReference type="CDD" id="cd00056">
    <property type="entry name" value="ENDO3c"/>
    <property type="match status" value="1"/>
</dbReference>
<dbReference type="SMART" id="SM00478">
    <property type="entry name" value="ENDO3c"/>
    <property type="match status" value="1"/>
</dbReference>
<sequence length="286" mass="32849">MSKLWLSAATFHPVHTFENGQCFRWRAEGDAYVGVIDAAVVCVTQADDGKGYWADVVLGTLSEARLKDYFDEATDYETIMSSLREQDEWLQKAVDYGCGLRLLRQNSFEMLLSFIISSNNNIPKIRMSIEDLCQKYGLLLGSFHDKDYYAFPTLEVLANLEEEAFSVKAVGYRSKALFQTVRKLSDEALDLDVPSHMTLEEATAWLRQFYGVGEKVAHCILLFGYYQTDAYPIDTWVKQLLTTLYGVEANANAYKAFIENYFVMYRGYAQQMLFYYMRSCYSKSKS</sequence>
<keyword evidence="7" id="KW-0511">Multifunctional enzyme</keyword>
<evidence type="ECO:0000313" key="11">
    <source>
        <dbReference type="EMBL" id="MBS7525750.1"/>
    </source>
</evidence>
<evidence type="ECO:0000256" key="1">
    <source>
        <dbReference type="ARBA" id="ARBA00010679"/>
    </source>
</evidence>
<dbReference type="InterPro" id="IPR011257">
    <property type="entry name" value="DNA_glycosylase"/>
</dbReference>
<evidence type="ECO:0000256" key="5">
    <source>
        <dbReference type="ARBA" id="ARBA00023204"/>
    </source>
</evidence>
<keyword evidence="12" id="KW-1185">Reference proteome</keyword>
<evidence type="ECO:0000256" key="3">
    <source>
        <dbReference type="ARBA" id="ARBA00022763"/>
    </source>
</evidence>
<keyword evidence="3" id="KW-0227">DNA damage</keyword>
<evidence type="ECO:0000256" key="6">
    <source>
        <dbReference type="ARBA" id="ARBA00023239"/>
    </source>
</evidence>
<dbReference type="Gene3D" id="3.30.310.260">
    <property type="match status" value="1"/>
</dbReference>
<keyword evidence="6" id="KW-0456">Lyase</keyword>
<comment type="similarity">
    <text evidence="1">Belongs to the type-1 OGG1 family.</text>
</comment>
<comment type="catalytic activity">
    <reaction evidence="9">
        <text>2'-deoxyribonucleotide-(2'-deoxyribose 5'-phosphate)-2'-deoxyribonucleotide-DNA = a 3'-end 2'-deoxyribonucleotide-(2,3-dehydro-2,3-deoxyribose 5'-phosphate)-DNA + a 5'-end 5'-phospho-2'-deoxyribonucleoside-DNA + H(+)</text>
        <dbReference type="Rhea" id="RHEA:66592"/>
        <dbReference type="Rhea" id="RHEA-COMP:13180"/>
        <dbReference type="Rhea" id="RHEA-COMP:16897"/>
        <dbReference type="Rhea" id="RHEA-COMP:17067"/>
        <dbReference type="ChEBI" id="CHEBI:15378"/>
        <dbReference type="ChEBI" id="CHEBI:136412"/>
        <dbReference type="ChEBI" id="CHEBI:157695"/>
        <dbReference type="ChEBI" id="CHEBI:167181"/>
        <dbReference type="EC" id="4.2.99.18"/>
    </reaction>
</comment>
<dbReference type="SUPFAM" id="SSF55945">
    <property type="entry name" value="TATA-box binding protein-like"/>
    <property type="match status" value="1"/>
</dbReference>
<dbReference type="InterPro" id="IPR003265">
    <property type="entry name" value="HhH-GPD_domain"/>
</dbReference>
<protein>
    <recommendedName>
        <fullName evidence="2">DNA-(apurinic or apyrimidinic site) lyase</fullName>
        <ecNumber evidence="2">4.2.99.18</ecNumber>
    </recommendedName>
</protein>
<dbReference type="Pfam" id="PF07934">
    <property type="entry name" value="OGG_N"/>
    <property type="match status" value="1"/>
</dbReference>
<keyword evidence="4" id="KW-0378">Hydrolase</keyword>
<evidence type="ECO:0000256" key="8">
    <source>
        <dbReference type="ARBA" id="ARBA00023295"/>
    </source>
</evidence>